<dbReference type="SUPFAM" id="SSF51556">
    <property type="entry name" value="Metallo-dependent hydrolases"/>
    <property type="match status" value="1"/>
</dbReference>
<accession>A0A317ETE4</accession>
<dbReference type="Gene3D" id="3.20.20.140">
    <property type="entry name" value="Metal-dependent hydrolases"/>
    <property type="match status" value="1"/>
</dbReference>
<name>A0A317ETE4_9SPHI</name>
<gene>
    <name evidence="2" type="ORF">DHW03_05795</name>
</gene>
<evidence type="ECO:0000259" key="1">
    <source>
        <dbReference type="Pfam" id="PF07969"/>
    </source>
</evidence>
<dbReference type="InterPro" id="IPR011059">
    <property type="entry name" value="Metal-dep_hydrolase_composite"/>
</dbReference>
<dbReference type="Gene3D" id="2.30.40.10">
    <property type="entry name" value="Urease, subunit C, domain 1"/>
    <property type="match status" value="1"/>
</dbReference>
<evidence type="ECO:0000313" key="2">
    <source>
        <dbReference type="EMBL" id="PWS29327.1"/>
    </source>
</evidence>
<dbReference type="EMBL" id="QGNZ01000001">
    <property type="protein sequence ID" value="PWS29327.1"/>
    <property type="molecule type" value="Genomic_DNA"/>
</dbReference>
<dbReference type="SUPFAM" id="SSF51338">
    <property type="entry name" value="Composite domain of metallo-dependent hydrolases"/>
    <property type="match status" value="1"/>
</dbReference>
<dbReference type="InterPro" id="IPR013108">
    <property type="entry name" value="Amidohydro_3"/>
</dbReference>
<dbReference type="PANTHER" id="PTHR22642:SF2">
    <property type="entry name" value="PROTEIN LONG AFTER FAR-RED 3"/>
    <property type="match status" value="1"/>
</dbReference>
<feature type="domain" description="Amidohydrolase 3" evidence="1">
    <location>
        <begin position="44"/>
        <end position="507"/>
    </location>
</feature>
<sequence>MQTLYFNGSIFTNSQPEWINNFVVENTNISEINIENIDFSNYDQVVDLNGKFVFPGFCDEHIHIWKVGNLLTYMLDVRGVQSIKEMLSKIQNFITENPNNQWYIVRGFNEVSFEDKRLPTAEDLNQLQTEKPVFVIRSCAHIGIANTKAMEVAGIFKQNNIVPSGGEMRLNSEGKPNGIFTETALGLITNHFPKYTYNEYKSMILKAQDLLLSYGITAATDPAVHPELLEAYHKMNQEGLLKIRINAIAIRLPDGQNEALPLPQKFKSDFLIVDTVKFFSDGGLSGKTAAMTKPYRNSDYCGVLRLDFETFYPLAKESIDAGFKIATHAIGDKAVNICLDVYEAIQGENKVPNRIEHLGFLSEKNAEQMKKLGTVAVMQPVFINELGENFIDALDQDRLNFIYPIKKVIDHAIPLAFSTDGPVVKQLDPFVGINSACNRISSKNNNIGKDQEIDRKSAVTAYFSNEILNRNFKNSKIEPGYHADFNIFETNIFHQDSKLTQTCINGKPNNY</sequence>
<protein>
    <recommendedName>
        <fullName evidence="1">Amidohydrolase 3 domain-containing protein</fullName>
    </recommendedName>
</protein>
<comment type="caution">
    <text evidence="2">The sequence shown here is derived from an EMBL/GenBank/DDBJ whole genome shotgun (WGS) entry which is preliminary data.</text>
</comment>
<dbReference type="Pfam" id="PF07969">
    <property type="entry name" value="Amidohydro_3"/>
    <property type="match status" value="1"/>
</dbReference>
<dbReference type="RefSeq" id="WP_109924756.1">
    <property type="nucleotide sequence ID" value="NZ_QGNZ01000001.1"/>
</dbReference>
<dbReference type="PANTHER" id="PTHR22642">
    <property type="entry name" value="IMIDAZOLONEPROPIONASE"/>
    <property type="match status" value="1"/>
</dbReference>
<dbReference type="CDD" id="cd01300">
    <property type="entry name" value="YtcJ_like"/>
    <property type="match status" value="1"/>
</dbReference>
<evidence type="ECO:0000313" key="3">
    <source>
        <dbReference type="Proteomes" id="UP000245379"/>
    </source>
</evidence>
<dbReference type="OrthoDB" id="9767366at2"/>
<proteinExistence type="predicted"/>
<keyword evidence="3" id="KW-1185">Reference proteome</keyword>
<reference evidence="2 3" key="1">
    <citation type="submission" date="2018-05" db="EMBL/GenBank/DDBJ databases">
        <title>Pedobacter paludis sp. nov., isolated from wetland soil.</title>
        <authorList>
            <person name="Zhang Y."/>
            <person name="Wang G."/>
        </authorList>
    </citation>
    <scope>NUCLEOTIDE SEQUENCE [LARGE SCALE GENOMIC DNA]</scope>
    <source>
        <strain evidence="2 3">KCTC22721</strain>
    </source>
</reference>
<dbReference type="Gene3D" id="3.10.310.70">
    <property type="match status" value="1"/>
</dbReference>
<organism evidence="2 3">
    <name type="scientific">Pedobacter yonginense</name>
    <dbReference type="NCBI Taxonomy" id="651869"/>
    <lineage>
        <taxon>Bacteria</taxon>
        <taxon>Pseudomonadati</taxon>
        <taxon>Bacteroidota</taxon>
        <taxon>Sphingobacteriia</taxon>
        <taxon>Sphingobacteriales</taxon>
        <taxon>Sphingobacteriaceae</taxon>
        <taxon>Pedobacter</taxon>
    </lineage>
</organism>
<dbReference type="InterPro" id="IPR033932">
    <property type="entry name" value="YtcJ-like"/>
</dbReference>
<dbReference type="AlphaFoldDB" id="A0A317ETE4"/>
<dbReference type="Proteomes" id="UP000245379">
    <property type="component" value="Unassembled WGS sequence"/>
</dbReference>
<dbReference type="InterPro" id="IPR032466">
    <property type="entry name" value="Metal_Hydrolase"/>
</dbReference>
<dbReference type="GO" id="GO:0016810">
    <property type="term" value="F:hydrolase activity, acting on carbon-nitrogen (but not peptide) bonds"/>
    <property type="evidence" value="ECO:0007669"/>
    <property type="project" value="InterPro"/>
</dbReference>